<dbReference type="InterPro" id="IPR017969">
    <property type="entry name" value="Heavy-metal-associated_CS"/>
</dbReference>
<dbReference type="InterPro" id="IPR006121">
    <property type="entry name" value="HMA_dom"/>
</dbReference>
<reference evidence="3 4" key="1">
    <citation type="submission" date="2019-05" db="EMBL/GenBank/DDBJ databases">
        <title>Nesterenkonia sp. GY074 isolated from the Southern Atlantic Ocean.</title>
        <authorList>
            <person name="Zhang G."/>
        </authorList>
    </citation>
    <scope>NUCLEOTIDE SEQUENCE [LARGE SCALE GENOMIC DNA]</scope>
    <source>
        <strain evidence="3 4">GY074</strain>
    </source>
</reference>
<proteinExistence type="predicted"/>
<accession>A0A5R9B9C9</accession>
<sequence length="70" mass="7317">MNTTRTYSVKGMSCGHCEGAIHSELAEIEGVADIVVSAQTGRLTLTTEPNLDDSDVVAAVEEAGYTASRS</sequence>
<evidence type="ECO:0000259" key="2">
    <source>
        <dbReference type="PROSITE" id="PS50846"/>
    </source>
</evidence>
<dbReference type="RefSeq" id="WP_138254134.1">
    <property type="nucleotide sequence ID" value="NZ_VAVZ01000050.1"/>
</dbReference>
<feature type="domain" description="HMA" evidence="2">
    <location>
        <begin position="3"/>
        <end position="68"/>
    </location>
</feature>
<gene>
    <name evidence="3" type="ORF">FEF26_13865</name>
</gene>
<dbReference type="CDD" id="cd00371">
    <property type="entry name" value="HMA"/>
    <property type="match status" value="1"/>
</dbReference>
<dbReference type="Proteomes" id="UP000310458">
    <property type="component" value="Unassembled WGS sequence"/>
</dbReference>
<dbReference type="PROSITE" id="PS01047">
    <property type="entry name" value="HMA_1"/>
    <property type="match status" value="1"/>
</dbReference>
<evidence type="ECO:0000256" key="1">
    <source>
        <dbReference type="ARBA" id="ARBA00022723"/>
    </source>
</evidence>
<name>A0A5R9B9C9_9MICC</name>
<evidence type="ECO:0000313" key="4">
    <source>
        <dbReference type="Proteomes" id="UP000310458"/>
    </source>
</evidence>
<dbReference type="AlphaFoldDB" id="A0A5R9B9C9"/>
<protein>
    <submittedName>
        <fullName evidence="3">Heavy-metal-associated domain-containing protein</fullName>
    </submittedName>
</protein>
<organism evidence="3 4">
    <name type="scientific">Nesterenkonia salmonea</name>
    <dbReference type="NCBI Taxonomy" id="1804987"/>
    <lineage>
        <taxon>Bacteria</taxon>
        <taxon>Bacillati</taxon>
        <taxon>Actinomycetota</taxon>
        <taxon>Actinomycetes</taxon>
        <taxon>Micrococcales</taxon>
        <taxon>Micrococcaceae</taxon>
        <taxon>Nesterenkonia</taxon>
    </lineage>
</organism>
<comment type="caution">
    <text evidence="3">The sequence shown here is derived from an EMBL/GenBank/DDBJ whole genome shotgun (WGS) entry which is preliminary data.</text>
</comment>
<dbReference type="OrthoDB" id="9813965at2"/>
<dbReference type="SUPFAM" id="SSF55008">
    <property type="entry name" value="HMA, heavy metal-associated domain"/>
    <property type="match status" value="1"/>
</dbReference>
<dbReference type="Gene3D" id="3.30.70.100">
    <property type="match status" value="1"/>
</dbReference>
<dbReference type="InterPro" id="IPR036163">
    <property type="entry name" value="HMA_dom_sf"/>
</dbReference>
<keyword evidence="4" id="KW-1185">Reference proteome</keyword>
<dbReference type="GO" id="GO:0046872">
    <property type="term" value="F:metal ion binding"/>
    <property type="evidence" value="ECO:0007669"/>
    <property type="project" value="UniProtKB-KW"/>
</dbReference>
<evidence type="ECO:0000313" key="3">
    <source>
        <dbReference type="EMBL" id="TLP93052.1"/>
    </source>
</evidence>
<dbReference type="EMBL" id="VAVZ01000050">
    <property type="protein sequence ID" value="TLP93052.1"/>
    <property type="molecule type" value="Genomic_DNA"/>
</dbReference>
<dbReference type="PROSITE" id="PS50846">
    <property type="entry name" value="HMA_2"/>
    <property type="match status" value="1"/>
</dbReference>
<keyword evidence="1" id="KW-0479">Metal-binding</keyword>
<dbReference type="Pfam" id="PF00403">
    <property type="entry name" value="HMA"/>
    <property type="match status" value="1"/>
</dbReference>